<keyword evidence="4" id="KW-1185">Reference proteome</keyword>
<evidence type="ECO:0000313" key="3">
    <source>
        <dbReference type="EMBL" id="TWW08536.1"/>
    </source>
</evidence>
<gene>
    <name evidence="3" type="ORF">E3A20_23340</name>
</gene>
<proteinExistence type="predicted"/>
<dbReference type="Proteomes" id="UP000321083">
    <property type="component" value="Unassembled WGS sequence"/>
</dbReference>
<evidence type="ECO:0000256" key="2">
    <source>
        <dbReference type="SAM" id="MobiDB-lite"/>
    </source>
</evidence>
<feature type="compositionally biased region" description="Low complexity" evidence="2">
    <location>
        <begin position="1"/>
        <end position="10"/>
    </location>
</feature>
<keyword evidence="1" id="KW-0175">Coiled coil</keyword>
<dbReference type="AlphaFoldDB" id="A0A5C6M1B7"/>
<evidence type="ECO:0000256" key="1">
    <source>
        <dbReference type="SAM" id="Coils"/>
    </source>
</evidence>
<evidence type="ECO:0000313" key="4">
    <source>
        <dbReference type="Proteomes" id="UP000321083"/>
    </source>
</evidence>
<comment type="caution">
    <text evidence="3">The sequence shown here is derived from an EMBL/GenBank/DDBJ whole genome shotgun (WGS) entry which is preliminary data.</text>
</comment>
<feature type="region of interest" description="Disordered" evidence="2">
    <location>
        <begin position="1"/>
        <end position="29"/>
    </location>
</feature>
<reference evidence="3 4" key="2">
    <citation type="submission" date="2019-08" db="EMBL/GenBank/DDBJ databases">
        <authorList>
            <person name="Henke P."/>
        </authorList>
    </citation>
    <scope>NUCLEOTIDE SEQUENCE [LARGE SCALE GENOMIC DNA]</scope>
    <source>
        <strain evidence="3">Phe10_nw2017</strain>
    </source>
</reference>
<dbReference type="EMBL" id="SRHE01000618">
    <property type="protein sequence ID" value="TWW08536.1"/>
    <property type="molecule type" value="Genomic_DNA"/>
</dbReference>
<protein>
    <submittedName>
        <fullName evidence="3">Uncharacterized protein</fullName>
    </submittedName>
</protein>
<reference evidence="3 4" key="1">
    <citation type="submission" date="2019-08" db="EMBL/GenBank/DDBJ databases">
        <title>100 year-old enigma solved: identification of Planctomyces bekefii, the type genus and species of the phylum Planctomycetes.</title>
        <authorList>
            <person name="Svetlana D.N."/>
            <person name="Overmann J."/>
        </authorList>
    </citation>
    <scope>NUCLEOTIDE SEQUENCE [LARGE SCALE GENOMIC DNA]</scope>
    <source>
        <strain evidence="3">Phe10_nw2017</strain>
    </source>
</reference>
<accession>A0A5C6M1B7</accession>
<name>A0A5C6M1B7_9PLAN</name>
<organism evidence="3 4">
    <name type="scientific">Planctomyces bekefii</name>
    <dbReference type="NCBI Taxonomy" id="1653850"/>
    <lineage>
        <taxon>Bacteria</taxon>
        <taxon>Pseudomonadati</taxon>
        <taxon>Planctomycetota</taxon>
        <taxon>Planctomycetia</taxon>
        <taxon>Planctomycetales</taxon>
        <taxon>Planctomycetaceae</taxon>
        <taxon>Planctomyces</taxon>
    </lineage>
</organism>
<sequence length="74" mass="8157">MSSAPPKTTTPRPPLAPADPALSPAEPPHTEMLVDVSSATLAADRQQLQEAELRRIDLERQQALARERELARFD</sequence>
<feature type="coiled-coil region" evidence="1">
    <location>
        <begin position="41"/>
        <end position="68"/>
    </location>
</feature>